<comment type="function">
    <text evidence="1 9">This enzyme is an effector of chloramphenicol resistance in bacteria.</text>
</comment>
<reference evidence="12" key="1">
    <citation type="submission" date="2016-12" db="EMBL/GenBank/DDBJ databases">
        <authorList>
            <person name="Meng X."/>
        </authorList>
    </citation>
    <scope>NUCLEOTIDE SEQUENCE [LARGE SCALE GENOMIC DNA]</scope>
    <source>
        <strain evidence="12">DSM 20732</strain>
    </source>
</reference>
<sequence length="216" mass="23980">MENPRRIDLTTWPRREHFAHYLQAACSYSLTVELDATAAAAALAHSRRKTYLAQVWALANVVNRHEEFRLTVTTDSAPAVWDVVHPSFTIFCSAHETFASVWSPYDADFATFHAAAAEVAATHQQTTCLFPQGPPPTNTFYVSALPWVPFTGFHLQLPTEEASLAPKFTLGRYRQSAERTLLPLAIQVHHAAADGFHVGRLVSEVQELLAAPDWLG</sequence>
<dbReference type="Gene3D" id="3.30.559.10">
    <property type="entry name" value="Chloramphenicol acetyltransferase-like domain"/>
    <property type="match status" value="1"/>
</dbReference>
<organism evidence="11 12">
    <name type="scientific">Buchananella hordeovulneris</name>
    <dbReference type="NCBI Taxonomy" id="52770"/>
    <lineage>
        <taxon>Bacteria</taxon>
        <taxon>Bacillati</taxon>
        <taxon>Actinomycetota</taxon>
        <taxon>Actinomycetes</taxon>
        <taxon>Actinomycetales</taxon>
        <taxon>Actinomycetaceae</taxon>
        <taxon>Buchananella</taxon>
    </lineage>
</organism>
<evidence type="ECO:0000256" key="1">
    <source>
        <dbReference type="ARBA" id="ARBA00002150"/>
    </source>
</evidence>
<protein>
    <recommendedName>
        <fullName evidence="4 9">Chloramphenicol acetyltransferase</fullName>
        <ecNumber evidence="3 9">2.3.1.28</ecNumber>
    </recommendedName>
</protein>
<dbReference type="RefSeq" id="WP_073825734.1">
    <property type="nucleotide sequence ID" value="NZ_MQVS01000011.1"/>
</dbReference>
<feature type="active site" description="Proton acceptor" evidence="8">
    <location>
        <position position="190"/>
    </location>
</feature>
<dbReference type="EMBL" id="MQVS01000011">
    <property type="protein sequence ID" value="OKL50996.1"/>
    <property type="molecule type" value="Genomic_DNA"/>
</dbReference>
<evidence type="ECO:0000313" key="12">
    <source>
        <dbReference type="Proteomes" id="UP000185612"/>
    </source>
</evidence>
<keyword evidence="7 9" id="KW-0012">Acyltransferase</keyword>
<accession>A0A1Q5PTZ4</accession>
<name>A0A1Q5PTZ4_9ACTO</name>
<keyword evidence="5 9" id="KW-0808">Transferase</keyword>
<dbReference type="InterPro" id="IPR023213">
    <property type="entry name" value="CAT-like_dom_sf"/>
</dbReference>
<evidence type="ECO:0000256" key="8">
    <source>
        <dbReference type="PIRSR" id="PIRSR000440-1"/>
    </source>
</evidence>
<comment type="caution">
    <text evidence="11">The sequence shown here is derived from an EMBL/GenBank/DDBJ whole genome shotgun (WGS) entry which is preliminary data.</text>
</comment>
<comment type="similarity">
    <text evidence="2 10">Belongs to the chloramphenicol acetyltransferase family.</text>
</comment>
<keyword evidence="6 9" id="KW-0046">Antibiotic resistance</keyword>
<comment type="catalytic activity">
    <reaction evidence="9">
        <text>chloramphenicol + acetyl-CoA = chloramphenicol 3-acetate + CoA</text>
        <dbReference type="Rhea" id="RHEA:18421"/>
        <dbReference type="ChEBI" id="CHEBI:16730"/>
        <dbReference type="ChEBI" id="CHEBI:17698"/>
        <dbReference type="ChEBI" id="CHEBI:57287"/>
        <dbReference type="ChEBI" id="CHEBI:57288"/>
        <dbReference type="EC" id="2.3.1.28"/>
    </reaction>
</comment>
<dbReference type="SUPFAM" id="SSF52777">
    <property type="entry name" value="CoA-dependent acyltransferases"/>
    <property type="match status" value="1"/>
</dbReference>
<evidence type="ECO:0000256" key="5">
    <source>
        <dbReference type="ARBA" id="ARBA00022679"/>
    </source>
</evidence>
<dbReference type="AlphaFoldDB" id="A0A1Q5PTZ4"/>
<dbReference type="Pfam" id="PF00302">
    <property type="entry name" value="CAT"/>
    <property type="match status" value="1"/>
</dbReference>
<dbReference type="PANTHER" id="PTHR38474">
    <property type="entry name" value="SLR0299 PROTEIN"/>
    <property type="match status" value="1"/>
</dbReference>
<dbReference type="PANTHER" id="PTHR38474:SF2">
    <property type="entry name" value="CHLORAMPHENICOL ACETYLTRANSFERASE"/>
    <property type="match status" value="1"/>
</dbReference>
<dbReference type="SMART" id="SM01059">
    <property type="entry name" value="CAT"/>
    <property type="match status" value="1"/>
</dbReference>
<evidence type="ECO:0000313" key="11">
    <source>
        <dbReference type="EMBL" id="OKL50996.1"/>
    </source>
</evidence>
<dbReference type="Proteomes" id="UP000185612">
    <property type="component" value="Unassembled WGS sequence"/>
</dbReference>
<dbReference type="OrthoDB" id="9801766at2"/>
<dbReference type="InterPro" id="IPR001707">
    <property type="entry name" value="Cmp_AcTrfase"/>
</dbReference>
<dbReference type="GO" id="GO:0008811">
    <property type="term" value="F:chloramphenicol O-acetyltransferase activity"/>
    <property type="evidence" value="ECO:0007669"/>
    <property type="project" value="UniProtKB-EC"/>
</dbReference>
<dbReference type="PIRSF" id="PIRSF000440">
    <property type="entry name" value="CAT"/>
    <property type="match status" value="1"/>
</dbReference>
<dbReference type="GO" id="GO:0046677">
    <property type="term" value="P:response to antibiotic"/>
    <property type="evidence" value="ECO:0007669"/>
    <property type="project" value="UniProtKB-KW"/>
</dbReference>
<dbReference type="PROSITE" id="PS00100">
    <property type="entry name" value="CAT"/>
    <property type="match status" value="1"/>
</dbReference>
<evidence type="ECO:0000256" key="7">
    <source>
        <dbReference type="ARBA" id="ARBA00023315"/>
    </source>
</evidence>
<gene>
    <name evidence="11" type="ORF">BSZ40_09550</name>
</gene>
<evidence type="ECO:0000256" key="9">
    <source>
        <dbReference type="RuleBase" id="RU000503"/>
    </source>
</evidence>
<evidence type="ECO:0000256" key="2">
    <source>
        <dbReference type="ARBA" id="ARBA00010571"/>
    </source>
</evidence>
<keyword evidence="12" id="KW-1185">Reference proteome</keyword>
<evidence type="ECO:0000256" key="3">
    <source>
        <dbReference type="ARBA" id="ARBA00013235"/>
    </source>
</evidence>
<dbReference type="InterPro" id="IPR018372">
    <property type="entry name" value="Chloramphenicol_AcTrfase_AS"/>
</dbReference>
<evidence type="ECO:0000256" key="4">
    <source>
        <dbReference type="ARBA" id="ARBA00020291"/>
    </source>
</evidence>
<dbReference type="InParanoid" id="A0A1Q5PTZ4"/>
<evidence type="ECO:0000256" key="10">
    <source>
        <dbReference type="RuleBase" id="RU004156"/>
    </source>
</evidence>
<evidence type="ECO:0000256" key="6">
    <source>
        <dbReference type="ARBA" id="ARBA00023251"/>
    </source>
</evidence>
<proteinExistence type="inferred from homology"/>
<dbReference type="EC" id="2.3.1.28" evidence="3 9"/>